<comment type="caution">
    <text evidence="2">The sequence shown here is derived from an EMBL/GenBank/DDBJ whole genome shotgun (WGS) entry which is preliminary data.</text>
</comment>
<name>A0A9P4QRZ1_9PLEO</name>
<feature type="region of interest" description="Disordered" evidence="1">
    <location>
        <begin position="286"/>
        <end position="340"/>
    </location>
</feature>
<accession>A0A9P4QRZ1</accession>
<protein>
    <submittedName>
        <fullName evidence="2">Uncharacterized protein</fullName>
    </submittedName>
</protein>
<feature type="region of interest" description="Disordered" evidence="1">
    <location>
        <begin position="446"/>
        <end position="514"/>
    </location>
</feature>
<organism evidence="2 3">
    <name type="scientific">Polyplosphaeria fusca</name>
    <dbReference type="NCBI Taxonomy" id="682080"/>
    <lineage>
        <taxon>Eukaryota</taxon>
        <taxon>Fungi</taxon>
        <taxon>Dikarya</taxon>
        <taxon>Ascomycota</taxon>
        <taxon>Pezizomycotina</taxon>
        <taxon>Dothideomycetes</taxon>
        <taxon>Pleosporomycetidae</taxon>
        <taxon>Pleosporales</taxon>
        <taxon>Tetraplosphaeriaceae</taxon>
        <taxon>Polyplosphaeria</taxon>
    </lineage>
</organism>
<dbReference type="Proteomes" id="UP000799444">
    <property type="component" value="Unassembled WGS sequence"/>
</dbReference>
<evidence type="ECO:0000313" key="2">
    <source>
        <dbReference type="EMBL" id="KAF2731375.1"/>
    </source>
</evidence>
<evidence type="ECO:0000256" key="1">
    <source>
        <dbReference type="SAM" id="MobiDB-lite"/>
    </source>
</evidence>
<feature type="region of interest" description="Disordered" evidence="1">
    <location>
        <begin position="1"/>
        <end position="35"/>
    </location>
</feature>
<dbReference type="EMBL" id="ML996197">
    <property type="protein sequence ID" value="KAF2731375.1"/>
    <property type="molecule type" value="Genomic_DNA"/>
</dbReference>
<feature type="compositionally biased region" description="Low complexity" evidence="1">
    <location>
        <begin position="299"/>
        <end position="317"/>
    </location>
</feature>
<sequence>MDPHPTQNPDLPPHTHGMLFTTAPQACPPSEDLAGVGQLHRFPQYNGNGPVNDEQRSGYGRDPWQYAQRRTDAALAMEAQQHAVWRMASSQQHPGHQNGLWQYAQYPSWGPVLVQQHEPQGHGQGYPAAGFPVPYQQHPVNVQQHPGHQNGLWQYAQYPTGEFPMPTQQHAPQGHAPNYPTAGFTMPVQQVAYQMQRHADFIASRTLPQPAPRRAGEGVYWVSKPPESHPDFDLVEYFKLTPINSSKLPTIPRYSHLAAIAGKYHKHKRNGVPENGSVPVAIMPESAAPTSKSRPTFQEEPTTPESATPTSTSRSTSQGEPATPPGPYGGEVDPSKKLPDLNVADDAVNMRRRRLMDEFVYKFMGKFMISNMDIEWLSAEDEAFLNEDPYIKQQLDSMRDEYVTKETRRAARRAAVEALQKKAMQNEVARLLLALNPQYGLGVSAPSASTSNAGPEAEEVNNSTNETEITDATQSQSPETENAGTTQSQAIKTENSDTTESQARKTGNSKTPQG</sequence>
<keyword evidence="3" id="KW-1185">Reference proteome</keyword>
<reference evidence="2" key="1">
    <citation type="journal article" date="2020" name="Stud. Mycol.">
        <title>101 Dothideomycetes genomes: a test case for predicting lifestyles and emergence of pathogens.</title>
        <authorList>
            <person name="Haridas S."/>
            <person name="Albert R."/>
            <person name="Binder M."/>
            <person name="Bloem J."/>
            <person name="Labutti K."/>
            <person name="Salamov A."/>
            <person name="Andreopoulos B."/>
            <person name="Baker S."/>
            <person name="Barry K."/>
            <person name="Bills G."/>
            <person name="Bluhm B."/>
            <person name="Cannon C."/>
            <person name="Castanera R."/>
            <person name="Culley D."/>
            <person name="Daum C."/>
            <person name="Ezra D."/>
            <person name="Gonzalez J."/>
            <person name="Henrissat B."/>
            <person name="Kuo A."/>
            <person name="Liang C."/>
            <person name="Lipzen A."/>
            <person name="Lutzoni F."/>
            <person name="Magnuson J."/>
            <person name="Mondo S."/>
            <person name="Nolan M."/>
            <person name="Ohm R."/>
            <person name="Pangilinan J."/>
            <person name="Park H.-J."/>
            <person name="Ramirez L."/>
            <person name="Alfaro M."/>
            <person name="Sun H."/>
            <person name="Tritt A."/>
            <person name="Yoshinaga Y."/>
            <person name="Zwiers L.-H."/>
            <person name="Turgeon B."/>
            <person name="Goodwin S."/>
            <person name="Spatafora J."/>
            <person name="Crous P."/>
            <person name="Grigoriev I."/>
        </authorList>
    </citation>
    <scope>NUCLEOTIDE SEQUENCE</scope>
    <source>
        <strain evidence="2">CBS 125425</strain>
    </source>
</reference>
<proteinExistence type="predicted"/>
<gene>
    <name evidence="2" type="ORF">EJ04DRAFT_554786</name>
</gene>
<feature type="compositionally biased region" description="Polar residues" evidence="1">
    <location>
        <begin position="460"/>
        <end position="514"/>
    </location>
</feature>
<dbReference type="AlphaFoldDB" id="A0A9P4QRZ1"/>
<evidence type="ECO:0000313" key="3">
    <source>
        <dbReference type="Proteomes" id="UP000799444"/>
    </source>
</evidence>